<evidence type="ECO:0000259" key="7">
    <source>
        <dbReference type="Pfam" id="PF08281"/>
    </source>
</evidence>
<dbReference type="GO" id="GO:0006352">
    <property type="term" value="P:DNA-templated transcription initiation"/>
    <property type="evidence" value="ECO:0007669"/>
    <property type="project" value="InterPro"/>
</dbReference>
<dbReference type="PANTHER" id="PTHR43133">
    <property type="entry name" value="RNA POLYMERASE ECF-TYPE SIGMA FACTO"/>
    <property type="match status" value="1"/>
</dbReference>
<dbReference type="NCBIfam" id="TIGR02950">
    <property type="entry name" value="SigM_subfam"/>
    <property type="match status" value="1"/>
</dbReference>
<proteinExistence type="inferred from homology"/>
<dbReference type="Gene3D" id="1.10.1740.10">
    <property type="match status" value="1"/>
</dbReference>
<dbReference type="SUPFAM" id="SSF88659">
    <property type="entry name" value="Sigma3 and sigma4 domains of RNA polymerase sigma factors"/>
    <property type="match status" value="1"/>
</dbReference>
<evidence type="ECO:0000256" key="3">
    <source>
        <dbReference type="ARBA" id="ARBA00023082"/>
    </source>
</evidence>
<dbReference type="AlphaFoldDB" id="C0GD66"/>
<dbReference type="eggNOG" id="COG1595">
    <property type="taxonomic scope" value="Bacteria"/>
</dbReference>
<evidence type="ECO:0000256" key="5">
    <source>
        <dbReference type="ARBA" id="ARBA00023163"/>
    </source>
</evidence>
<reference evidence="8 9" key="1">
    <citation type="submission" date="2009-02" db="EMBL/GenBank/DDBJ databases">
        <title>Sequencing of the draft genome and assembly of Dethiobacter alkaliphilus AHT 1.</title>
        <authorList>
            <consortium name="US DOE Joint Genome Institute (JGI-PGF)"/>
            <person name="Lucas S."/>
            <person name="Copeland A."/>
            <person name="Lapidus A."/>
            <person name="Glavina del Rio T."/>
            <person name="Dalin E."/>
            <person name="Tice H."/>
            <person name="Bruce D."/>
            <person name="Goodwin L."/>
            <person name="Pitluck S."/>
            <person name="Larimer F."/>
            <person name="Land M.L."/>
            <person name="Hauser L."/>
            <person name="Muyzer G."/>
        </authorList>
    </citation>
    <scope>NUCLEOTIDE SEQUENCE [LARGE SCALE GENOMIC DNA]</scope>
    <source>
        <strain evidence="8 9">AHT 1</strain>
    </source>
</reference>
<evidence type="ECO:0000313" key="8">
    <source>
        <dbReference type="EMBL" id="EEG78587.1"/>
    </source>
</evidence>
<dbReference type="InterPro" id="IPR014296">
    <property type="entry name" value="RNA_pol_sigma-M_bacilli"/>
</dbReference>
<dbReference type="GO" id="GO:0003677">
    <property type="term" value="F:DNA binding"/>
    <property type="evidence" value="ECO:0007669"/>
    <property type="project" value="UniProtKB-KW"/>
</dbReference>
<dbReference type="OrthoDB" id="9784984at2"/>
<dbReference type="SUPFAM" id="SSF88946">
    <property type="entry name" value="Sigma2 domain of RNA polymerase sigma factors"/>
    <property type="match status" value="1"/>
</dbReference>
<dbReference type="InterPro" id="IPR007627">
    <property type="entry name" value="RNA_pol_sigma70_r2"/>
</dbReference>
<dbReference type="InterPro" id="IPR014284">
    <property type="entry name" value="RNA_pol_sigma-70_dom"/>
</dbReference>
<gene>
    <name evidence="8" type="ORF">DealDRAFT_0517</name>
</gene>
<dbReference type="InterPro" id="IPR013325">
    <property type="entry name" value="RNA_pol_sigma_r2"/>
</dbReference>
<dbReference type="Pfam" id="PF08281">
    <property type="entry name" value="Sigma70_r4_2"/>
    <property type="match status" value="1"/>
</dbReference>
<feature type="domain" description="RNA polymerase sigma factor 70 region 4 type 2" evidence="7">
    <location>
        <begin position="105"/>
        <end position="156"/>
    </location>
</feature>
<keyword evidence="9" id="KW-1185">Reference proteome</keyword>
<comment type="similarity">
    <text evidence="1">Belongs to the sigma-70 factor family. ECF subfamily.</text>
</comment>
<keyword evidence="2" id="KW-0805">Transcription regulation</keyword>
<feature type="domain" description="RNA polymerase sigma-70 region 2" evidence="6">
    <location>
        <begin position="9"/>
        <end position="75"/>
    </location>
</feature>
<accession>C0GD66</accession>
<dbReference type="EMBL" id="ACJM01000002">
    <property type="protein sequence ID" value="EEG78587.1"/>
    <property type="molecule type" value="Genomic_DNA"/>
</dbReference>
<dbReference type="PANTHER" id="PTHR43133:SF52">
    <property type="entry name" value="ECF RNA POLYMERASE SIGMA FACTOR SIGL"/>
    <property type="match status" value="1"/>
</dbReference>
<dbReference type="InterPro" id="IPR039425">
    <property type="entry name" value="RNA_pol_sigma-70-like"/>
</dbReference>
<dbReference type="GO" id="GO:0016987">
    <property type="term" value="F:sigma factor activity"/>
    <property type="evidence" value="ECO:0007669"/>
    <property type="project" value="UniProtKB-KW"/>
</dbReference>
<dbReference type="InterPro" id="IPR036388">
    <property type="entry name" value="WH-like_DNA-bd_sf"/>
</dbReference>
<evidence type="ECO:0000256" key="4">
    <source>
        <dbReference type="ARBA" id="ARBA00023125"/>
    </source>
</evidence>
<name>C0GD66_DETAL</name>
<evidence type="ECO:0000313" key="9">
    <source>
        <dbReference type="Proteomes" id="UP000006443"/>
    </source>
</evidence>
<keyword evidence="4" id="KW-0238">DNA-binding</keyword>
<organism evidence="8 9">
    <name type="scientific">Dethiobacter alkaliphilus AHT 1</name>
    <dbReference type="NCBI Taxonomy" id="555088"/>
    <lineage>
        <taxon>Bacteria</taxon>
        <taxon>Bacillati</taxon>
        <taxon>Bacillota</taxon>
        <taxon>Dethiobacteria</taxon>
        <taxon>Dethiobacterales</taxon>
        <taxon>Dethiobacteraceae</taxon>
        <taxon>Dethiobacter</taxon>
    </lineage>
</organism>
<dbReference type="CDD" id="cd06171">
    <property type="entry name" value="Sigma70_r4"/>
    <property type="match status" value="1"/>
</dbReference>
<protein>
    <submittedName>
        <fullName evidence="8">RNA polymerase, sigma-24 subunit, ECF subfamily</fullName>
    </submittedName>
</protein>
<dbReference type="STRING" id="555088.DealDRAFT_0517"/>
<dbReference type="InterPro" id="IPR013324">
    <property type="entry name" value="RNA_pol_sigma_r3/r4-like"/>
</dbReference>
<evidence type="ECO:0000256" key="1">
    <source>
        <dbReference type="ARBA" id="ARBA00010641"/>
    </source>
</evidence>
<evidence type="ECO:0000259" key="6">
    <source>
        <dbReference type="Pfam" id="PF04542"/>
    </source>
</evidence>
<dbReference type="Proteomes" id="UP000006443">
    <property type="component" value="Unassembled WGS sequence"/>
</dbReference>
<evidence type="ECO:0000256" key="2">
    <source>
        <dbReference type="ARBA" id="ARBA00023015"/>
    </source>
</evidence>
<keyword evidence="3" id="KW-0731">Sigma factor</keyword>
<dbReference type="Gene3D" id="1.10.10.10">
    <property type="entry name" value="Winged helix-like DNA-binding domain superfamily/Winged helix DNA-binding domain"/>
    <property type="match status" value="1"/>
</dbReference>
<comment type="caution">
    <text evidence="8">The sequence shown here is derived from an EMBL/GenBank/DDBJ whole genome shotgun (WGS) entry which is preliminary data.</text>
</comment>
<dbReference type="NCBIfam" id="TIGR02937">
    <property type="entry name" value="sigma70-ECF"/>
    <property type="match status" value="1"/>
</dbReference>
<sequence>MKRDTLDEIYKSYMDEVYRYLLFLCRNHYLAEDVMQETFYRAYLHLEDCPEERVKPWLFRVAHNAFVDIQRKDTRNYTKAHDYFERLTDGVSAEDEAIKKEGLTELTTIICNLPGKQQEAILLYDFHGFSYDQSAEIMDVKVGYFKVLLFRARQKIRQERGV</sequence>
<dbReference type="Pfam" id="PF04542">
    <property type="entry name" value="Sigma70_r2"/>
    <property type="match status" value="1"/>
</dbReference>
<keyword evidence="5" id="KW-0804">Transcription</keyword>
<dbReference type="RefSeq" id="WP_008514576.1">
    <property type="nucleotide sequence ID" value="NZ_ACJM01000002.1"/>
</dbReference>
<dbReference type="InterPro" id="IPR013249">
    <property type="entry name" value="RNA_pol_sigma70_r4_t2"/>
</dbReference>